<reference evidence="2 3" key="1">
    <citation type="submission" date="2023-10" db="EMBL/GenBank/DDBJ databases">
        <title>A novel Glycoside Hydrolase 43-Like Enzyme from Clostrdium boliviensis is an Endo-xylanase, and a Candidate for Xylooligosaccharides Production from Different Xylan Substrates.</title>
        <authorList>
            <person name="Alvarez M.T."/>
            <person name="Rocabado-Villegas L.R."/>
            <person name="Salas-Veizaga D.M."/>
            <person name="Linares-Pasten J.A."/>
            <person name="Gudmundsdottir E.E."/>
            <person name="Hreggvidsson G.O."/>
            <person name="Adlercreutz P."/>
            <person name="Nordberg Karlsson E."/>
        </authorList>
    </citation>
    <scope>NUCLEOTIDE SEQUENCE [LARGE SCALE GENOMIC DNA]</scope>
    <source>
        <strain evidence="2 3">E-1</strain>
    </source>
</reference>
<dbReference type="SMART" id="SM00481">
    <property type="entry name" value="POLIIIAc"/>
    <property type="match status" value="1"/>
</dbReference>
<dbReference type="NCBIfam" id="NF038032">
    <property type="entry name" value="CehA_McbA_metalo"/>
    <property type="match status" value="1"/>
</dbReference>
<comment type="caution">
    <text evidence="2">The sequence shown here is derived from an EMBL/GenBank/DDBJ whole genome shotgun (WGS) entry which is preliminary data.</text>
</comment>
<dbReference type="Proteomes" id="UP001276854">
    <property type="component" value="Unassembled WGS sequence"/>
</dbReference>
<dbReference type="InterPro" id="IPR004013">
    <property type="entry name" value="PHP_dom"/>
</dbReference>
<dbReference type="Pfam" id="PF02811">
    <property type="entry name" value="PHP"/>
    <property type="match status" value="1"/>
</dbReference>
<dbReference type="RefSeq" id="WP_318065910.1">
    <property type="nucleotide sequence ID" value="NZ_JAWONS010000280.1"/>
</dbReference>
<protein>
    <submittedName>
        <fullName evidence="2">CehA/McbA family metallohydrolase</fullName>
    </submittedName>
</protein>
<proteinExistence type="predicted"/>
<evidence type="ECO:0000313" key="2">
    <source>
        <dbReference type="EMBL" id="MDW2799724.1"/>
    </source>
</evidence>
<feature type="domain" description="Polymerase/histidinol phosphatase N-terminal" evidence="1">
    <location>
        <begin position="5"/>
        <end position="72"/>
    </location>
</feature>
<evidence type="ECO:0000313" key="3">
    <source>
        <dbReference type="Proteomes" id="UP001276854"/>
    </source>
</evidence>
<evidence type="ECO:0000259" key="1">
    <source>
        <dbReference type="SMART" id="SM00481"/>
    </source>
</evidence>
<dbReference type="PANTHER" id="PTHR42924">
    <property type="entry name" value="EXONUCLEASE"/>
    <property type="match status" value="1"/>
</dbReference>
<accession>A0ABU4GQ31</accession>
<dbReference type="EMBL" id="JAWONS010000280">
    <property type="protein sequence ID" value="MDW2799724.1"/>
    <property type="molecule type" value="Genomic_DNA"/>
</dbReference>
<dbReference type="InterPro" id="IPR003141">
    <property type="entry name" value="Pol/His_phosphatase_N"/>
</dbReference>
<dbReference type="InterPro" id="IPR016195">
    <property type="entry name" value="Pol/histidinol_Pase-like"/>
</dbReference>
<dbReference type="SUPFAM" id="SSF89550">
    <property type="entry name" value="PHP domain-like"/>
    <property type="match status" value="1"/>
</dbReference>
<gene>
    <name evidence="2" type="ORF">RZO55_19295</name>
</gene>
<organism evidence="2 3">
    <name type="scientific">Clostridium boliviensis</name>
    <dbReference type="NCBI Taxonomy" id="318465"/>
    <lineage>
        <taxon>Bacteria</taxon>
        <taxon>Bacillati</taxon>
        <taxon>Bacillota</taxon>
        <taxon>Clostridia</taxon>
        <taxon>Eubacteriales</taxon>
        <taxon>Clostridiaceae</taxon>
        <taxon>Clostridium</taxon>
    </lineage>
</organism>
<name>A0ABU4GQ31_9CLOT</name>
<dbReference type="InterPro" id="IPR052018">
    <property type="entry name" value="PHP_domain"/>
</dbReference>
<dbReference type="PANTHER" id="PTHR42924:SF3">
    <property type="entry name" value="POLYMERASE_HISTIDINOL PHOSPHATASE N-TERMINAL DOMAIN-CONTAINING PROTEIN"/>
    <property type="match status" value="1"/>
</dbReference>
<dbReference type="Gene3D" id="3.20.20.140">
    <property type="entry name" value="Metal-dependent hydrolases"/>
    <property type="match status" value="1"/>
</dbReference>
<keyword evidence="3" id="KW-1185">Reference proteome</keyword>
<sequence>MWKRIELHNHTIESDGGMTAAELVDYLEGQGIDAFSLTDHNTISGFPKVEEKLASHSSRVEFIKGVELTSYYGHLLCQNVSNYIPWDDIDEMNGDLLFLRVHEAGGLAGPAHPFSIPSPFSNGMRWSMKIHDLELIDFIEVVNNAHPMDPDNQEAILWWEDLIFSGFNICPVSGMDLHRPIPMEGFFSTYICVKEEYSSLPLSIKLDRAIRTCSACVTKGPVLDWELTQGGLKIFIEGSPVHLESSYLCQLRTREDTLTFSLKKEYLLKDVPESILSCGAATLMLFEDKTDMSHLTAIARPLLFK</sequence>